<evidence type="ECO:0000313" key="3">
    <source>
        <dbReference type="EMBL" id="GIQ70195.1"/>
    </source>
</evidence>
<evidence type="ECO:0000256" key="1">
    <source>
        <dbReference type="ARBA" id="ARBA00023159"/>
    </source>
</evidence>
<proteinExistence type="predicted"/>
<dbReference type="InterPro" id="IPR018490">
    <property type="entry name" value="cNMP-bd_dom_sf"/>
</dbReference>
<name>A0A8J4H5U4_9BACL</name>
<organism evidence="3 4">
    <name type="scientific">Xylanibacillus composti</name>
    <dbReference type="NCBI Taxonomy" id="1572762"/>
    <lineage>
        <taxon>Bacteria</taxon>
        <taxon>Bacillati</taxon>
        <taxon>Bacillota</taxon>
        <taxon>Bacilli</taxon>
        <taxon>Bacillales</taxon>
        <taxon>Paenibacillaceae</taxon>
        <taxon>Xylanibacillus</taxon>
    </lineage>
</organism>
<dbReference type="InterPro" id="IPR000595">
    <property type="entry name" value="cNMP-bd_dom"/>
</dbReference>
<dbReference type="GO" id="GO:0005829">
    <property type="term" value="C:cytosol"/>
    <property type="evidence" value="ECO:0007669"/>
    <property type="project" value="TreeGrafter"/>
</dbReference>
<dbReference type="GO" id="GO:0003700">
    <property type="term" value="F:DNA-binding transcription factor activity"/>
    <property type="evidence" value="ECO:0007669"/>
    <property type="project" value="TreeGrafter"/>
</dbReference>
<reference evidence="3" key="1">
    <citation type="submission" date="2021-04" db="EMBL/GenBank/DDBJ databases">
        <title>Draft genome sequence of Xylanibacillus composti strain K13.</title>
        <authorList>
            <person name="Uke A."/>
            <person name="Chhe C."/>
            <person name="Baramee S."/>
            <person name="Kosugi A."/>
        </authorList>
    </citation>
    <scope>NUCLEOTIDE SEQUENCE</scope>
    <source>
        <strain evidence="3">K13</strain>
    </source>
</reference>
<sequence length="220" mass="24678">MIELLQSVPLFQQLKPEQLAHIAEISTRASYKPGTILFHENDPGNVFYIVASGSVKIYTSSSSGEEKILTTFKAGDSFGELALIDGKPRSASAQTLETSTLYSIQARDFLAVLRQHFEISLGIMQELSKRLRDTNQHVHDLTFLDARTRLVKNLIILANRSGIRNGNTIQIKMMLNYDELSRMAGVQKNVLTEVIREFEQKGLLTVHPDSFTLDLSKLRG</sequence>
<keyword evidence="4" id="KW-1185">Reference proteome</keyword>
<evidence type="ECO:0000313" key="4">
    <source>
        <dbReference type="Proteomes" id="UP000677918"/>
    </source>
</evidence>
<protein>
    <submittedName>
        <fullName evidence="3">Catabolite gene activator</fullName>
    </submittedName>
</protein>
<dbReference type="RefSeq" id="WP_213412959.1">
    <property type="nucleotide sequence ID" value="NZ_BOVK01000041.1"/>
</dbReference>
<dbReference type="EMBL" id="BOVK01000041">
    <property type="protein sequence ID" value="GIQ70195.1"/>
    <property type="molecule type" value="Genomic_DNA"/>
</dbReference>
<feature type="domain" description="Cyclic nucleotide-binding" evidence="2">
    <location>
        <begin position="10"/>
        <end position="130"/>
    </location>
</feature>
<dbReference type="InterPro" id="IPR050397">
    <property type="entry name" value="Env_Response_Regulators"/>
</dbReference>
<dbReference type="Pfam" id="PF00027">
    <property type="entry name" value="cNMP_binding"/>
    <property type="match status" value="1"/>
</dbReference>
<dbReference type="SUPFAM" id="SSF51206">
    <property type="entry name" value="cAMP-binding domain-like"/>
    <property type="match status" value="1"/>
</dbReference>
<dbReference type="InterPro" id="IPR036388">
    <property type="entry name" value="WH-like_DNA-bd_sf"/>
</dbReference>
<dbReference type="PANTHER" id="PTHR24567">
    <property type="entry name" value="CRP FAMILY TRANSCRIPTIONAL REGULATORY PROTEIN"/>
    <property type="match status" value="1"/>
</dbReference>
<gene>
    <name evidence="3" type="ORF">XYCOK13_30190</name>
</gene>
<dbReference type="AlphaFoldDB" id="A0A8J4H5U4"/>
<keyword evidence="1" id="KW-0010">Activator</keyword>
<dbReference type="InterPro" id="IPR014710">
    <property type="entry name" value="RmlC-like_jellyroll"/>
</dbReference>
<dbReference type="CDD" id="cd00038">
    <property type="entry name" value="CAP_ED"/>
    <property type="match status" value="1"/>
</dbReference>
<comment type="caution">
    <text evidence="3">The sequence shown here is derived from an EMBL/GenBank/DDBJ whole genome shotgun (WGS) entry which is preliminary data.</text>
</comment>
<dbReference type="Proteomes" id="UP000677918">
    <property type="component" value="Unassembled WGS sequence"/>
</dbReference>
<dbReference type="PANTHER" id="PTHR24567:SF74">
    <property type="entry name" value="HTH-TYPE TRANSCRIPTIONAL REGULATOR ARCR"/>
    <property type="match status" value="1"/>
</dbReference>
<dbReference type="SUPFAM" id="SSF46785">
    <property type="entry name" value="Winged helix' DNA-binding domain"/>
    <property type="match status" value="1"/>
</dbReference>
<dbReference type="InterPro" id="IPR018488">
    <property type="entry name" value="cNMP-bd_CS"/>
</dbReference>
<dbReference type="PROSITE" id="PS00889">
    <property type="entry name" value="CNMP_BINDING_2"/>
    <property type="match status" value="1"/>
</dbReference>
<dbReference type="PROSITE" id="PS50042">
    <property type="entry name" value="CNMP_BINDING_3"/>
    <property type="match status" value="1"/>
</dbReference>
<dbReference type="InterPro" id="IPR036390">
    <property type="entry name" value="WH_DNA-bd_sf"/>
</dbReference>
<accession>A0A8J4H5U4</accession>
<dbReference type="Gene3D" id="1.10.10.10">
    <property type="entry name" value="Winged helix-like DNA-binding domain superfamily/Winged helix DNA-binding domain"/>
    <property type="match status" value="1"/>
</dbReference>
<evidence type="ECO:0000259" key="2">
    <source>
        <dbReference type="PROSITE" id="PS50042"/>
    </source>
</evidence>
<dbReference type="Gene3D" id="2.60.120.10">
    <property type="entry name" value="Jelly Rolls"/>
    <property type="match status" value="1"/>
</dbReference>
<dbReference type="PRINTS" id="PR00103">
    <property type="entry name" value="CAMPKINASE"/>
</dbReference>
<dbReference type="SMART" id="SM00100">
    <property type="entry name" value="cNMP"/>
    <property type="match status" value="1"/>
</dbReference>